<evidence type="ECO:0000313" key="1">
    <source>
        <dbReference type="EMBL" id="CAL1403099.1"/>
    </source>
</evidence>
<protein>
    <recommendedName>
        <fullName evidence="3">Reverse transcriptase zinc-binding domain-containing protein</fullName>
    </recommendedName>
</protein>
<organism evidence="1 2">
    <name type="scientific">Linum trigynum</name>
    <dbReference type="NCBI Taxonomy" id="586398"/>
    <lineage>
        <taxon>Eukaryota</taxon>
        <taxon>Viridiplantae</taxon>
        <taxon>Streptophyta</taxon>
        <taxon>Embryophyta</taxon>
        <taxon>Tracheophyta</taxon>
        <taxon>Spermatophyta</taxon>
        <taxon>Magnoliopsida</taxon>
        <taxon>eudicotyledons</taxon>
        <taxon>Gunneridae</taxon>
        <taxon>Pentapetalae</taxon>
        <taxon>rosids</taxon>
        <taxon>fabids</taxon>
        <taxon>Malpighiales</taxon>
        <taxon>Linaceae</taxon>
        <taxon>Linum</taxon>
    </lineage>
</organism>
<dbReference type="EMBL" id="OZ034820">
    <property type="protein sequence ID" value="CAL1403099.1"/>
    <property type="molecule type" value="Genomic_DNA"/>
</dbReference>
<evidence type="ECO:0008006" key="3">
    <source>
        <dbReference type="Google" id="ProtNLM"/>
    </source>
</evidence>
<dbReference type="AlphaFoldDB" id="A0AAV2FXP6"/>
<gene>
    <name evidence="1" type="ORF">LTRI10_LOCUS43056</name>
</gene>
<proteinExistence type="predicted"/>
<name>A0AAV2FXP6_9ROSI</name>
<reference evidence="1 2" key="1">
    <citation type="submission" date="2024-04" db="EMBL/GenBank/DDBJ databases">
        <authorList>
            <person name="Fracassetti M."/>
        </authorList>
    </citation>
    <scope>NUCLEOTIDE SEQUENCE [LARGE SCALE GENOMIC DNA]</scope>
</reference>
<sequence>MWGIGTDTACLMCPGGNESRDHLFAMCSFSRYVFATVMRKICLFPEALTWQDQLQWVIRAWSGSSDKAKAGRLLWRLSLNYIWREMNIRQYGSKHVCSPVQIVKKIKDERILIAQNNQSMLSIGQKFIE</sequence>
<evidence type="ECO:0000313" key="2">
    <source>
        <dbReference type="Proteomes" id="UP001497516"/>
    </source>
</evidence>
<keyword evidence="2" id="KW-1185">Reference proteome</keyword>
<accession>A0AAV2FXP6</accession>
<dbReference type="Proteomes" id="UP001497516">
    <property type="component" value="Chromosome 7"/>
</dbReference>